<accession>A0ABQ9IZ09</accession>
<evidence type="ECO:0000256" key="1">
    <source>
        <dbReference type="SAM" id="MobiDB-lite"/>
    </source>
</evidence>
<feature type="compositionally biased region" description="Basic residues" evidence="1">
    <location>
        <begin position="51"/>
        <end position="67"/>
    </location>
</feature>
<comment type="caution">
    <text evidence="2">The sequence shown here is derived from an EMBL/GenBank/DDBJ whole genome shotgun (WGS) entry which is preliminary data.</text>
</comment>
<feature type="region of interest" description="Disordered" evidence="1">
    <location>
        <begin position="28"/>
        <end position="67"/>
    </location>
</feature>
<reference evidence="2" key="1">
    <citation type="journal article" date="2023" name="Insect Mol. Biol.">
        <title>Genome sequencing provides insights into the evolution of gene families encoding plant cell wall-degrading enzymes in longhorned beetles.</title>
        <authorList>
            <person name="Shin N.R."/>
            <person name="Okamura Y."/>
            <person name="Kirsch R."/>
            <person name="Pauchet Y."/>
        </authorList>
    </citation>
    <scope>NUCLEOTIDE SEQUENCE</scope>
    <source>
        <strain evidence="2">MMC_N1</strain>
    </source>
</reference>
<evidence type="ECO:0000313" key="2">
    <source>
        <dbReference type="EMBL" id="KAJ8969585.1"/>
    </source>
</evidence>
<sequence>MYNVYPFRIFFYIKYFPLKSRKKISLDNNRKHNGLDSNKNHKQTIGTPLANRKHMVAISKTHRGPQP</sequence>
<name>A0ABQ9IZ09_9CUCU</name>
<evidence type="ECO:0000313" key="3">
    <source>
        <dbReference type="Proteomes" id="UP001162164"/>
    </source>
</evidence>
<dbReference type="Proteomes" id="UP001162164">
    <property type="component" value="Unassembled WGS sequence"/>
</dbReference>
<proteinExistence type="predicted"/>
<protein>
    <submittedName>
        <fullName evidence="2">Uncharacterized protein</fullName>
    </submittedName>
</protein>
<organism evidence="2 3">
    <name type="scientific">Molorchus minor</name>
    <dbReference type="NCBI Taxonomy" id="1323400"/>
    <lineage>
        <taxon>Eukaryota</taxon>
        <taxon>Metazoa</taxon>
        <taxon>Ecdysozoa</taxon>
        <taxon>Arthropoda</taxon>
        <taxon>Hexapoda</taxon>
        <taxon>Insecta</taxon>
        <taxon>Pterygota</taxon>
        <taxon>Neoptera</taxon>
        <taxon>Endopterygota</taxon>
        <taxon>Coleoptera</taxon>
        <taxon>Polyphaga</taxon>
        <taxon>Cucujiformia</taxon>
        <taxon>Chrysomeloidea</taxon>
        <taxon>Cerambycidae</taxon>
        <taxon>Lamiinae</taxon>
        <taxon>Monochamini</taxon>
        <taxon>Molorchus</taxon>
    </lineage>
</organism>
<gene>
    <name evidence="2" type="ORF">NQ317_011309</name>
</gene>
<keyword evidence="3" id="KW-1185">Reference proteome</keyword>
<dbReference type="EMBL" id="JAPWTJ010001771">
    <property type="protein sequence ID" value="KAJ8969585.1"/>
    <property type="molecule type" value="Genomic_DNA"/>
</dbReference>